<keyword evidence="2" id="KW-0378">Hydrolase</keyword>
<dbReference type="SUPFAM" id="SSF88697">
    <property type="entry name" value="PUA domain-like"/>
    <property type="match status" value="1"/>
</dbReference>
<dbReference type="GO" id="GO:0006508">
    <property type="term" value="P:proteolysis"/>
    <property type="evidence" value="ECO:0007669"/>
    <property type="project" value="UniProtKB-KW"/>
</dbReference>
<dbReference type="PANTHER" id="PTHR46732">
    <property type="entry name" value="ATP-DEPENDENT PROTEASE LA (LON) DOMAIN PROTEIN"/>
    <property type="match status" value="1"/>
</dbReference>
<dbReference type="InterPro" id="IPR015947">
    <property type="entry name" value="PUA-like_sf"/>
</dbReference>
<accession>A0A3B1CZZ8</accession>
<name>A0A3B1CZZ8_9ZZZZ</name>
<dbReference type="Pfam" id="PF02190">
    <property type="entry name" value="LON_substr_bdg"/>
    <property type="match status" value="1"/>
</dbReference>
<keyword evidence="2" id="KW-0645">Protease</keyword>
<proteinExistence type="predicted"/>
<dbReference type="EMBL" id="UOGG01000054">
    <property type="protein sequence ID" value="VAX28260.1"/>
    <property type="molecule type" value="Genomic_DNA"/>
</dbReference>
<dbReference type="PROSITE" id="PS51787">
    <property type="entry name" value="LON_N"/>
    <property type="match status" value="1"/>
</dbReference>
<dbReference type="PANTHER" id="PTHR46732:SF8">
    <property type="entry name" value="ATP-DEPENDENT PROTEASE LA (LON) DOMAIN PROTEIN"/>
    <property type="match status" value="1"/>
</dbReference>
<dbReference type="InterPro" id="IPR003111">
    <property type="entry name" value="Lon_prtase_N"/>
</dbReference>
<gene>
    <name evidence="2" type="ORF">MNBD_NITROSPINAE05-1378</name>
</gene>
<dbReference type="Gene3D" id="2.30.130.40">
    <property type="entry name" value="LON domain-like"/>
    <property type="match status" value="1"/>
</dbReference>
<evidence type="ECO:0000259" key="1">
    <source>
        <dbReference type="PROSITE" id="PS51787"/>
    </source>
</evidence>
<sequence length="230" mass="26399">MENENNPSRQAELIPLFPLPQTVFYPNTLLPLHIFEPRYRQMVADALENGRKIGMILLKPGWEDSYYANPAIATVGCVGEIENHIRLEDGKYNMALKGLCRFKIVGETEGKPYRLAKIELLPEINDQSLTSSPSSRKEELTRHCHEYIKMLPSGESFKKEMRLSTCKTLSHLTDQIAYQLNLTVEQKQKLLEEQDVLSRTETIHSMLKMKMDIIHLSKMRTNPGADLNLN</sequence>
<protein>
    <submittedName>
        <fullName evidence="2">Uncharacterized protein, similar to the N-terminal domain of Lon protease</fullName>
    </submittedName>
</protein>
<dbReference type="SMART" id="SM00464">
    <property type="entry name" value="LON"/>
    <property type="match status" value="1"/>
</dbReference>
<evidence type="ECO:0000313" key="2">
    <source>
        <dbReference type="EMBL" id="VAX28260.1"/>
    </source>
</evidence>
<reference evidence="2" key="1">
    <citation type="submission" date="2018-06" db="EMBL/GenBank/DDBJ databases">
        <authorList>
            <person name="Zhirakovskaya E."/>
        </authorList>
    </citation>
    <scope>NUCLEOTIDE SEQUENCE</scope>
</reference>
<dbReference type="InterPro" id="IPR046336">
    <property type="entry name" value="Lon_prtase_N_sf"/>
</dbReference>
<feature type="domain" description="Lon N-terminal" evidence="1">
    <location>
        <begin position="14"/>
        <end position="211"/>
    </location>
</feature>
<organism evidence="2">
    <name type="scientific">hydrothermal vent metagenome</name>
    <dbReference type="NCBI Taxonomy" id="652676"/>
    <lineage>
        <taxon>unclassified sequences</taxon>
        <taxon>metagenomes</taxon>
        <taxon>ecological metagenomes</taxon>
    </lineage>
</organism>
<dbReference type="GO" id="GO:0008233">
    <property type="term" value="F:peptidase activity"/>
    <property type="evidence" value="ECO:0007669"/>
    <property type="project" value="UniProtKB-KW"/>
</dbReference>
<dbReference type="AlphaFoldDB" id="A0A3B1CZZ8"/>
<dbReference type="Gene3D" id="1.20.58.1480">
    <property type="match status" value="1"/>
</dbReference>